<keyword evidence="7 8" id="KW-0472">Membrane</keyword>
<dbReference type="EMBL" id="LPNN01000010">
    <property type="protein sequence ID" value="OEJ81808.1"/>
    <property type="molecule type" value="Genomic_DNA"/>
</dbReference>
<dbReference type="GO" id="GO:0016740">
    <property type="term" value="F:transferase activity"/>
    <property type="evidence" value="ECO:0007669"/>
    <property type="project" value="UniProtKB-KW"/>
</dbReference>
<evidence type="ECO:0000256" key="6">
    <source>
        <dbReference type="ARBA" id="ARBA00022989"/>
    </source>
</evidence>
<keyword evidence="11" id="KW-0808">Transferase</keyword>
<gene>
    <name evidence="11" type="ORF">AWRI3580_g3828</name>
</gene>
<keyword evidence="12" id="KW-1185">Reference proteome</keyword>
<evidence type="ECO:0000256" key="4">
    <source>
        <dbReference type="ARBA" id="ARBA00022692"/>
    </source>
</evidence>
<dbReference type="InterPro" id="IPR055459">
    <property type="entry name" value="OST48_MD"/>
</dbReference>
<dbReference type="InterPro" id="IPR055457">
    <property type="entry name" value="OST48_N"/>
</dbReference>
<evidence type="ECO:0000313" key="11">
    <source>
        <dbReference type="EMBL" id="OEJ81808.1"/>
    </source>
</evidence>
<dbReference type="STRING" id="29833.A0A1E5R4L2"/>
<dbReference type="GO" id="GO:0018279">
    <property type="term" value="P:protein N-linked glycosylation via asparagine"/>
    <property type="evidence" value="ECO:0007669"/>
    <property type="project" value="UniProtKB-UniRule"/>
</dbReference>
<evidence type="ECO:0000259" key="9">
    <source>
        <dbReference type="Pfam" id="PF03345"/>
    </source>
</evidence>
<evidence type="ECO:0000259" key="10">
    <source>
        <dbReference type="Pfam" id="PF23358"/>
    </source>
</evidence>
<evidence type="ECO:0000256" key="5">
    <source>
        <dbReference type="ARBA" id="ARBA00022824"/>
    </source>
</evidence>
<name>A0A1E5R4L2_HANUV</name>
<evidence type="ECO:0000313" key="12">
    <source>
        <dbReference type="Proteomes" id="UP000095358"/>
    </source>
</evidence>
<feature type="domain" description="OST48 N-terminal" evidence="9">
    <location>
        <begin position="25"/>
        <end position="258"/>
    </location>
</feature>
<keyword evidence="5 8" id="KW-0256">Endoplasmic reticulum</keyword>
<dbReference type="AlphaFoldDB" id="A0A1E5R4L2"/>
<dbReference type="Pfam" id="PF03345">
    <property type="entry name" value="OST48_N"/>
    <property type="match status" value="1"/>
</dbReference>
<organism evidence="11 12">
    <name type="scientific">Hanseniaspora uvarum</name>
    <name type="common">Yeast</name>
    <name type="synonym">Kloeckera apiculata</name>
    <dbReference type="NCBI Taxonomy" id="29833"/>
    <lineage>
        <taxon>Eukaryota</taxon>
        <taxon>Fungi</taxon>
        <taxon>Dikarya</taxon>
        <taxon>Ascomycota</taxon>
        <taxon>Saccharomycotina</taxon>
        <taxon>Saccharomycetes</taxon>
        <taxon>Saccharomycodales</taxon>
        <taxon>Saccharomycodaceae</taxon>
        <taxon>Hanseniaspora</taxon>
    </lineage>
</organism>
<comment type="function">
    <text evidence="8">Subunit of the oligosaccharyl transferase (OST) complex that catalyzes the initial transfer of a defined glycan (Glc(3)Man(9)GlcNAc(2) in eukaryotes) from the lipid carrier dolichol-pyrophosphate to an asparagine residue within an Asn-X-Ser/Thr consensus motif in nascent polypeptide chains, the first step in protein N-glycosylation. N-glycosylation occurs cotranslationally and the complex associates with the Sec61 complex at the channel-forming translocon complex that mediates protein translocation across the endoplasmic reticulum (ER).</text>
</comment>
<dbReference type="InterPro" id="IPR005013">
    <property type="entry name" value="DDOST_48_kDa_subunit"/>
</dbReference>
<evidence type="ECO:0000256" key="3">
    <source>
        <dbReference type="ARBA" id="ARBA00008743"/>
    </source>
</evidence>
<comment type="similarity">
    <text evidence="3 8">Belongs to the DDOST 48 kDa subunit family.</text>
</comment>
<proteinExistence type="inferred from homology"/>
<keyword evidence="6 8" id="KW-1133">Transmembrane helix</keyword>
<evidence type="ECO:0000256" key="8">
    <source>
        <dbReference type="RuleBase" id="RU361142"/>
    </source>
</evidence>
<keyword evidence="4 8" id="KW-0812">Transmembrane</keyword>
<evidence type="ECO:0000256" key="7">
    <source>
        <dbReference type="ARBA" id="ARBA00023136"/>
    </source>
</evidence>
<dbReference type="PANTHER" id="PTHR10830:SF0">
    <property type="entry name" value="DOLICHYL-DIPHOSPHOOLIGOSACCHARIDE--PROTEIN GLYCOSYLTRANSFERASE 48 KDA SUBUNIT"/>
    <property type="match status" value="1"/>
</dbReference>
<comment type="caution">
    <text evidence="11">The sequence shown here is derived from an EMBL/GenBank/DDBJ whole genome shotgun (WGS) entry which is preliminary data.</text>
</comment>
<comment type="subcellular location">
    <subcellularLocation>
        <location evidence="8">Endoplasmic reticulum membrane</location>
        <topology evidence="8">Single-pass type I membrane protein</topology>
    </subcellularLocation>
    <subcellularLocation>
        <location evidence="1">Membrane</location>
        <topology evidence="1">Single-pass type I membrane protein</topology>
    </subcellularLocation>
</comment>
<evidence type="ECO:0000256" key="2">
    <source>
        <dbReference type="ARBA" id="ARBA00004922"/>
    </source>
</evidence>
<dbReference type="PANTHER" id="PTHR10830">
    <property type="entry name" value="DOLICHYL-DIPHOSPHOOLIGOSACCHARIDE--PROTEIN GLYCOSYLTRANSFERASE 48 KDA SUBUNIT"/>
    <property type="match status" value="1"/>
</dbReference>
<sequence length="458" mass="53404">MISISLFKKFVIFYSLFAFALAKSVLFLHDFEEDELNNYTVFTDYLNEDNDYDVTLVNIKETSVNVLSGDKQTNLFDELIFAPFTSTKIKGLTEKNIMQFYENGGNILIVGSPSQSNNNPIRKFLNSIGIYPSPKNYITEDYEADNKSALLFQDSKLFLNDYIFDNSLKNKAVAFERSSSSLIDTNEMIFPIIAQSDYMKSSYEENVWALSNQGFLAVAFQNLKNNRISWIGTDSIFKNDKIFELDNYEFVKSVTKWTFQEKSMLKVTDFSHYQVAEKTNHYLNEVSYLMEESTEEYTLTFEEEPYKVKDTVVVDLYVELLDDVDKAGNEVYKSFEADDIQFELRMIDPYYRINLSKDEHDSTRFSTGKFDLPDQFGIFTFAVKYCRKGLSYIDVKDIKAIRHFAHSEYPRSYEIRNSWVYLCTIGSVISIWFVFVILFIVTSKRVKTQTVTKEKKEI</sequence>
<comment type="subunit">
    <text evidence="8">Component of the oligosaccharyltransferase (OST) complex.</text>
</comment>
<dbReference type="Proteomes" id="UP000095358">
    <property type="component" value="Unassembled WGS sequence"/>
</dbReference>
<dbReference type="OrthoDB" id="29105at2759"/>
<dbReference type="UniPathway" id="UPA00378"/>
<accession>A0A1E5R4L2</accession>
<dbReference type="GO" id="GO:0008250">
    <property type="term" value="C:oligosaccharyltransferase complex"/>
    <property type="evidence" value="ECO:0007669"/>
    <property type="project" value="TreeGrafter"/>
</dbReference>
<dbReference type="VEuPathDB" id="FungiDB:AWRI3580_g3828"/>
<feature type="transmembrane region" description="Helical" evidence="8">
    <location>
        <begin position="419"/>
        <end position="441"/>
    </location>
</feature>
<dbReference type="Pfam" id="PF23358">
    <property type="entry name" value="OST48_MD"/>
    <property type="match status" value="1"/>
</dbReference>
<protein>
    <recommendedName>
        <fullName evidence="8">Dolichyl-diphosphooligosaccharide--protein glycosyltransferase subunit WBP1</fullName>
        <shortName evidence="8">Oligosaccharyl transferase subunit WBP1</shortName>
    </recommendedName>
</protein>
<evidence type="ECO:0000256" key="1">
    <source>
        <dbReference type="ARBA" id="ARBA00004479"/>
    </source>
</evidence>
<reference evidence="12" key="1">
    <citation type="journal article" date="2016" name="Genome Announc.">
        <title>Genome sequences of three species of Hanseniaspora isolated from spontaneous wine fermentations.</title>
        <authorList>
            <person name="Sternes P.R."/>
            <person name="Lee D."/>
            <person name="Kutyna D.R."/>
            <person name="Borneman A.R."/>
        </authorList>
    </citation>
    <scope>NUCLEOTIDE SEQUENCE [LARGE SCALE GENOMIC DNA]</scope>
    <source>
        <strain evidence="12">AWRI3580</strain>
    </source>
</reference>
<feature type="domain" description="OST48 middle" evidence="10">
    <location>
        <begin position="300"/>
        <end position="442"/>
    </location>
</feature>
<comment type="pathway">
    <text evidence="2 8">Protein modification; protein glycosylation.</text>
</comment>